<dbReference type="PROSITE" id="PS50043">
    <property type="entry name" value="HTH_LUXR_2"/>
    <property type="match status" value="1"/>
</dbReference>
<dbReference type="PANTHER" id="PTHR16305">
    <property type="entry name" value="TESTICULAR SOLUBLE ADENYLYL CYCLASE"/>
    <property type="match status" value="1"/>
</dbReference>
<dbReference type="Pfam" id="PF00196">
    <property type="entry name" value="GerE"/>
    <property type="match status" value="1"/>
</dbReference>
<dbReference type="EMBL" id="WJHE01000278">
    <property type="protein sequence ID" value="MST32359.1"/>
    <property type="molecule type" value="Genomic_DNA"/>
</dbReference>
<reference evidence="4 5" key="1">
    <citation type="submission" date="2019-11" db="EMBL/GenBank/DDBJ databases">
        <title>Acidiferrimicrobium australis gen. nov., sp. nov., an acidophilic and obligately heterotrophic, member of the Actinobacteria that catalyses dissimilatory oxido- reduction of iron isolated from metal-rich acidic water in Chile.</title>
        <authorList>
            <person name="Gonzalez D."/>
            <person name="Huber K."/>
            <person name="Hedrich S."/>
            <person name="Rojas-Villalobos C."/>
            <person name="Quatrini R."/>
            <person name="Dinamarca M.A."/>
            <person name="Schwarz A."/>
            <person name="Canales C."/>
            <person name="Nancucheo I."/>
        </authorList>
    </citation>
    <scope>NUCLEOTIDE SEQUENCE [LARGE SCALE GENOMIC DNA]</scope>
    <source>
        <strain evidence="4 5">USS-CCA1</strain>
    </source>
</reference>
<dbReference type="InterPro" id="IPR016032">
    <property type="entry name" value="Sig_transdc_resp-reg_C-effctor"/>
</dbReference>
<protein>
    <submittedName>
        <fullName evidence="4">AAA family ATPase</fullName>
    </submittedName>
</protein>
<dbReference type="SUPFAM" id="SSF52540">
    <property type="entry name" value="P-loop containing nucleoside triphosphate hydrolases"/>
    <property type="match status" value="1"/>
</dbReference>
<evidence type="ECO:0000313" key="5">
    <source>
        <dbReference type="Proteomes" id="UP000437736"/>
    </source>
</evidence>
<dbReference type="InterPro" id="IPR036388">
    <property type="entry name" value="WH-like_DNA-bd_sf"/>
</dbReference>
<comment type="caution">
    <text evidence="4">The sequence shown here is derived from an EMBL/GenBank/DDBJ whole genome shotgun (WGS) entry which is preliminary data.</text>
</comment>
<keyword evidence="2" id="KW-0067">ATP-binding</keyword>
<dbReference type="InterPro" id="IPR000792">
    <property type="entry name" value="Tscrpt_reg_LuxR_C"/>
</dbReference>
<dbReference type="Proteomes" id="UP000437736">
    <property type="component" value="Unassembled WGS sequence"/>
</dbReference>
<evidence type="ECO:0000259" key="3">
    <source>
        <dbReference type="PROSITE" id="PS50043"/>
    </source>
</evidence>
<dbReference type="InterPro" id="IPR027417">
    <property type="entry name" value="P-loop_NTPase"/>
</dbReference>
<accession>A0ABW9QRK5</accession>
<dbReference type="Pfam" id="PF13191">
    <property type="entry name" value="AAA_16"/>
    <property type="match status" value="1"/>
</dbReference>
<dbReference type="InterPro" id="IPR041664">
    <property type="entry name" value="AAA_16"/>
</dbReference>
<name>A0ABW9QRK5_9ACTN</name>
<gene>
    <name evidence="4" type="ORF">GHK86_06440</name>
</gene>
<keyword evidence="1" id="KW-0547">Nucleotide-binding</keyword>
<keyword evidence="5" id="KW-1185">Reference proteome</keyword>
<dbReference type="PRINTS" id="PR00038">
    <property type="entry name" value="HTHLUXR"/>
</dbReference>
<evidence type="ECO:0000256" key="1">
    <source>
        <dbReference type="ARBA" id="ARBA00022741"/>
    </source>
</evidence>
<feature type="domain" description="HTH luxR-type" evidence="3">
    <location>
        <begin position="899"/>
        <end position="964"/>
    </location>
</feature>
<dbReference type="Gene3D" id="1.10.10.10">
    <property type="entry name" value="Winged helix-like DNA-binding domain superfamily/Winged helix DNA-binding domain"/>
    <property type="match status" value="1"/>
</dbReference>
<sequence>MTRWAPPPLTPRLATWRHLPLVGRRRELQTVEEVWGEVLQGRRQVLLVGGEPGAGKTRLAAEVAGALHDDDVAVLVGSCSADAGVPYQPFAEMLDQLFGTTPPGALAPFLDEGARELRRLTAGVARHRPDLAEVGAGGGELRRDLFDAVARLLTSLSADRPLAVVLDDVHWAQAPTLALLEHVLQACTATRLLVLATFRTTAPDRSEELAARLADLHRLEGVRRLDLGGLDTEAIAEFVSLRSGLPLHEARPAAALLRDRTGGNPFFLRELWGELQRHGGVAALRSPGQVPASIGDALAARLAGLEHHVRSVIELAAVLGDTFGLATLVAAGEVDRDRTMAGVDSACDLGLIELIDPGSSRYSFIHSLTRQAVTDRMPHARRMVLNARAAQALERLPPDPAVVPRLARHYLAAHLLGFHEPALRYSQEAGLLAERSLAFEDAAAWFERAASLPGCEPAVRARILLSAAADYVRACNFPQARVIYEQLSASGEPLVGLRAAIGFEDATWRPGLVGGRAADLLASALDDCGLDEDDPRYVQALSSYGRALALAGETERSRQIGGHALALARRLGDEPTLVHALTTSLWHGTTPDVAPVQHERAIEVQRLARGRRDHESLGAAVNFGATVSYLLGLPDELEEAVGDSFRVAQATGQPYYRHVHHCLAHSRAFVRGDFEGAQTWTDRTVEEAFGDEMTEGPHAVQTFMVRRETGGLAQFRPFLDGREPFAGRWVPGLLALYTELELEAGIRRALQHLLSRDLRARRVEAPWPMELVFMVEGALALGDKAAAQALQPMLAEYEGMNVVCGTLIATFGSADRFLARVAHLLGEPSAAERHFGVALAMDRHMRSTVHEAETLAHQARFAAEAGRRAAAAELASQARALAGPSGQVRVLRLVEDLATEPGPDCLTGREVDVLRLLAAGCSNQEIGARLHISANTAANHVRSILTKTGAANRTQAAVYAAARHLA</sequence>
<proteinExistence type="predicted"/>
<dbReference type="CDD" id="cd06170">
    <property type="entry name" value="LuxR_C_like"/>
    <property type="match status" value="1"/>
</dbReference>
<dbReference type="Gene3D" id="3.40.50.300">
    <property type="entry name" value="P-loop containing nucleotide triphosphate hydrolases"/>
    <property type="match status" value="1"/>
</dbReference>
<evidence type="ECO:0000313" key="4">
    <source>
        <dbReference type="EMBL" id="MST32359.1"/>
    </source>
</evidence>
<evidence type="ECO:0000256" key="2">
    <source>
        <dbReference type="ARBA" id="ARBA00022840"/>
    </source>
</evidence>
<dbReference type="SMART" id="SM00421">
    <property type="entry name" value="HTH_LUXR"/>
    <property type="match status" value="1"/>
</dbReference>
<organism evidence="4 5">
    <name type="scientific">Acidiferrimicrobium australe</name>
    <dbReference type="NCBI Taxonomy" id="2664430"/>
    <lineage>
        <taxon>Bacteria</taxon>
        <taxon>Bacillati</taxon>
        <taxon>Actinomycetota</taxon>
        <taxon>Acidimicrobiia</taxon>
        <taxon>Acidimicrobiales</taxon>
        <taxon>Acidimicrobiaceae</taxon>
        <taxon>Acidiferrimicrobium</taxon>
    </lineage>
</organism>
<dbReference type="SUPFAM" id="SSF46894">
    <property type="entry name" value="C-terminal effector domain of the bipartite response regulators"/>
    <property type="match status" value="1"/>
</dbReference>
<dbReference type="PANTHER" id="PTHR16305:SF28">
    <property type="entry name" value="GUANYLATE CYCLASE DOMAIN-CONTAINING PROTEIN"/>
    <property type="match status" value="1"/>
</dbReference>